<gene>
    <name evidence="8 10 11" type="ORF">SRAE_0000009500</name>
</gene>
<evidence type="ECO:0000313" key="9">
    <source>
        <dbReference type="Proteomes" id="UP000035682"/>
    </source>
</evidence>
<comment type="similarity">
    <text evidence="2 6">Belongs to the nematode receptor-like protein srg family.</text>
</comment>
<organism evidence="8">
    <name type="scientific">Strongyloides ratti</name>
    <name type="common">Parasitic roundworm</name>
    <dbReference type="NCBI Taxonomy" id="34506"/>
    <lineage>
        <taxon>Eukaryota</taxon>
        <taxon>Metazoa</taxon>
        <taxon>Ecdysozoa</taxon>
        <taxon>Nematoda</taxon>
        <taxon>Chromadorea</taxon>
        <taxon>Rhabditida</taxon>
        <taxon>Tylenchina</taxon>
        <taxon>Panagrolaimomorpha</taxon>
        <taxon>Strongyloidoidea</taxon>
        <taxon>Strongyloididae</taxon>
        <taxon>Strongyloides</taxon>
    </lineage>
</organism>
<reference evidence="10" key="3">
    <citation type="submission" date="2020-12" db="UniProtKB">
        <authorList>
            <consortium name="WormBaseParasite"/>
        </authorList>
    </citation>
    <scope>IDENTIFICATION</scope>
</reference>
<evidence type="ECO:0000313" key="10">
    <source>
        <dbReference type="WBParaSite" id="SRAE_0000009500.1"/>
    </source>
</evidence>
<dbReference type="PANTHER" id="PTHR31627:SF42">
    <property type="entry name" value="G_PROTEIN_RECEP_F1_2 DOMAIN-CONTAINING PROTEIN-RELATED"/>
    <property type="match status" value="1"/>
</dbReference>
<evidence type="ECO:0000256" key="6">
    <source>
        <dbReference type="RuleBase" id="RU280813"/>
    </source>
</evidence>
<feature type="domain" description="G-protein coupled receptors family 1 profile" evidence="7">
    <location>
        <begin position="1"/>
        <end position="182"/>
    </location>
</feature>
<dbReference type="WBParaSite" id="SRAE_0000009500.1">
    <property type="protein sequence ID" value="SRAE_0000009500.1"/>
    <property type="gene ID" value="WBGene00255832"/>
</dbReference>
<reference evidence="8" key="2">
    <citation type="submission" date="2014-09" db="EMBL/GenBank/DDBJ databases">
        <authorList>
            <person name="Aslett A.Martin."/>
        </authorList>
    </citation>
    <scope>NUCLEOTIDE SEQUENCE</scope>
    <source>
        <strain evidence="8">ED321 Heterogonic</strain>
    </source>
</reference>
<dbReference type="AlphaFoldDB" id="A0A090MRT9"/>
<dbReference type="InterPro" id="IPR017452">
    <property type="entry name" value="GPCR_Rhodpsn_7TM"/>
</dbReference>
<feature type="transmembrane region" description="Helical" evidence="6">
    <location>
        <begin position="159"/>
        <end position="184"/>
    </location>
</feature>
<dbReference type="SUPFAM" id="SSF81321">
    <property type="entry name" value="Family A G protein-coupled receptor-like"/>
    <property type="match status" value="1"/>
</dbReference>
<keyword evidence="4 6" id="KW-1133">Transmembrane helix</keyword>
<evidence type="ECO:0000256" key="3">
    <source>
        <dbReference type="ARBA" id="ARBA00022692"/>
    </source>
</evidence>
<proteinExistence type="inferred from homology"/>
<keyword evidence="3 6" id="KW-0812">Transmembrane</keyword>
<evidence type="ECO:0000256" key="1">
    <source>
        <dbReference type="ARBA" id="ARBA00004141"/>
    </source>
</evidence>
<dbReference type="WormBase" id="SRAE_0000009500">
    <property type="protein sequence ID" value="SRP06148"/>
    <property type="gene ID" value="WBGene00255832"/>
</dbReference>
<comment type="caution">
    <text evidence="6">Lacks conserved residue(s) required for the propagation of feature annotation.</text>
</comment>
<keyword evidence="9" id="KW-1185">Reference proteome</keyword>
<evidence type="ECO:0000256" key="5">
    <source>
        <dbReference type="ARBA" id="ARBA00023136"/>
    </source>
</evidence>
<dbReference type="GeneID" id="36373330"/>
<accession>A0A090MRT9</accession>
<protein>
    <recommendedName>
        <fullName evidence="6">Serpentine receptor class gamma</fullName>
    </recommendedName>
</protein>
<feature type="transmembrane region" description="Helical" evidence="6">
    <location>
        <begin position="6"/>
        <end position="27"/>
    </location>
</feature>
<feature type="transmembrane region" description="Helical" evidence="6">
    <location>
        <begin position="125"/>
        <end position="147"/>
    </location>
</feature>
<feature type="transmembrane region" description="Helical" evidence="6">
    <location>
        <begin position="85"/>
        <end position="105"/>
    </location>
</feature>
<dbReference type="Proteomes" id="UP000035682">
    <property type="component" value="Unplaced"/>
</dbReference>
<feature type="transmembrane region" description="Helical" evidence="6">
    <location>
        <begin position="39"/>
        <end position="57"/>
    </location>
</feature>
<dbReference type="GO" id="GO:0016020">
    <property type="term" value="C:membrane"/>
    <property type="evidence" value="ECO:0007669"/>
    <property type="project" value="UniProtKB-SubCell"/>
</dbReference>
<evidence type="ECO:0000259" key="7">
    <source>
        <dbReference type="PROSITE" id="PS50262"/>
    </source>
</evidence>
<dbReference type="InterPro" id="IPR051119">
    <property type="entry name" value="Nematode_SR-like"/>
</dbReference>
<dbReference type="GO" id="GO:0004888">
    <property type="term" value="F:transmembrane signaling receptor activity"/>
    <property type="evidence" value="ECO:0007669"/>
    <property type="project" value="InterPro"/>
</dbReference>
<dbReference type="PROSITE" id="PS50262">
    <property type="entry name" value="G_PROTEIN_RECEP_F1_2"/>
    <property type="match status" value="1"/>
</dbReference>
<dbReference type="CTD" id="36373330"/>
<keyword evidence="5 6" id="KW-0472">Membrane</keyword>
<evidence type="ECO:0000313" key="8">
    <source>
        <dbReference type="EMBL" id="CEF60963.1"/>
    </source>
</evidence>
<evidence type="ECO:0000256" key="2">
    <source>
        <dbReference type="ARBA" id="ARBA00005692"/>
    </source>
</evidence>
<dbReference type="InterPro" id="IPR000609">
    <property type="entry name" value="7TM_GPCR_serpentine_rcpt_Srg"/>
</dbReference>
<evidence type="ECO:0000256" key="4">
    <source>
        <dbReference type="ARBA" id="ARBA00022989"/>
    </source>
</evidence>
<name>A0A090MRT9_STRRB</name>
<dbReference type="PANTHER" id="PTHR31627">
    <property type="entry name" value="SERPENTINE RECEPTOR CLASS GAMMA-RELATED"/>
    <property type="match status" value="1"/>
</dbReference>
<dbReference type="EMBL" id="LN609405">
    <property type="protein sequence ID" value="CEF60963.1"/>
    <property type="molecule type" value="Genomic_DNA"/>
</dbReference>
<keyword evidence="8" id="KW-0675">Receptor</keyword>
<sequence>MSILGSVLGCLITVINRYCALCHIVFFKQMWTKSLCFKLIFLQILLPILLFSFNLFYDVNVIYVSYFNFYTFTIMNNIASVMNNVILSTITFIATVITIVLNIIILRKYSEIMINTNAKERSKRFLMLIYMGVTTLCLLALSIEQFVRLYFGIVDDKIGIYYLTFVLYWIIPIFTIVQPVITLIMSKQLRKYFLCFYFNPFLPQKYKLKKSFTTKTTVSAIKKTTIHI</sequence>
<comment type="subcellular location">
    <subcellularLocation>
        <location evidence="1">Membrane</location>
        <topology evidence="1">Multi-pass membrane protein</topology>
    </subcellularLocation>
</comment>
<dbReference type="Gene3D" id="1.20.1070.10">
    <property type="entry name" value="Rhodopsin 7-helix transmembrane proteins"/>
    <property type="match status" value="1"/>
</dbReference>
<evidence type="ECO:0000313" key="11">
    <source>
        <dbReference type="WormBase" id="SRAE_0000009500"/>
    </source>
</evidence>
<dbReference type="GO" id="GO:0007606">
    <property type="term" value="P:sensory perception of chemical stimulus"/>
    <property type="evidence" value="ECO:0007669"/>
    <property type="project" value="UniProtKB-UniRule"/>
</dbReference>
<dbReference type="RefSeq" id="XP_024500172.1">
    <property type="nucleotide sequence ID" value="XM_024645939.1"/>
</dbReference>
<reference evidence="9" key="1">
    <citation type="submission" date="2014-09" db="EMBL/GenBank/DDBJ databases">
        <authorList>
            <person name="Martin A.A."/>
        </authorList>
    </citation>
    <scope>NUCLEOTIDE SEQUENCE</scope>
    <source>
        <strain evidence="9">ED321</strain>
    </source>
</reference>
<dbReference type="Pfam" id="PF02118">
    <property type="entry name" value="Srg"/>
    <property type="match status" value="1"/>
</dbReference>